<dbReference type="RefSeq" id="WP_267653259.1">
    <property type="nucleotide sequence ID" value="NZ_JAOVZR010000001.1"/>
</dbReference>
<proteinExistence type="predicted"/>
<dbReference type="GO" id="GO:0016301">
    <property type="term" value="F:kinase activity"/>
    <property type="evidence" value="ECO:0007669"/>
    <property type="project" value="UniProtKB-KW"/>
</dbReference>
<keyword evidence="2" id="KW-0418">Kinase</keyword>
<name>A0ABT3Z7D5_9HYPH</name>
<dbReference type="PANTHER" id="PTHR12358:SF54">
    <property type="entry name" value="SPHINGOSINE KINASE RELATED PROTEIN"/>
    <property type="match status" value="1"/>
</dbReference>
<dbReference type="SUPFAM" id="SSF111331">
    <property type="entry name" value="NAD kinase/diacylglycerol kinase-like"/>
    <property type="match status" value="1"/>
</dbReference>
<protein>
    <submittedName>
        <fullName evidence="2">Diacylglycerol kinase family protein</fullName>
    </submittedName>
</protein>
<keyword evidence="2" id="KW-0808">Transferase</keyword>
<evidence type="ECO:0000313" key="2">
    <source>
        <dbReference type="EMBL" id="MCY0147662.1"/>
    </source>
</evidence>
<dbReference type="PANTHER" id="PTHR12358">
    <property type="entry name" value="SPHINGOSINE KINASE"/>
    <property type="match status" value="1"/>
</dbReference>
<dbReference type="EMBL" id="JAOVZR010000001">
    <property type="protein sequence ID" value="MCY0147662.1"/>
    <property type="molecule type" value="Genomic_DNA"/>
</dbReference>
<keyword evidence="3" id="KW-1185">Reference proteome</keyword>
<organism evidence="2 3">
    <name type="scientific">Hoeflea algicola</name>
    <dbReference type="NCBI Taxonomy" id="2983763"/>
    <lineage>
        <taxon>Bacteria</taxon>
        <taxon>Pseudomonadati</taxon>
        <taxon>Pseudomonadota</taxon>
        <taxon>Alphaproteobacteria</taxon>
        <taxon>Hyphomicrobiales</taxon>
        <taxon>Rhizobiaceae</taxon>
        <taxon>Hoeflea</taxon>
    </lineage>
</organism>
<dbReference type="Gene3D" id="3.40.50.10330">
    <property type="entry name" value="Probable inorganic polyphosphate/atp-NAD kinase, domain 1"/>
    <property type="match status" value="1"/>
</dbReference>
<evidence type="ECO:0000313" key="3">
    <source>
        <dbReference type="Proteomes" id="UP001073227"/>
    </source>
</evidence>
<dbReference type="Gene3D" id="2.60.200.40">
    <property type="match status" value="1"/>
</dbReference>
<reference evidence="2" key="1">
    <citation type="submission" date="2022-10" db="EMBL/GenBank/DDBJ databases">
        <title>Hoeflea sp. G2-23, isolated from marine algae.</title>
        <authorList>
            <person name="Kristyanto S."/>
            <person name="Kim J.M."/>
            <person name="Jeon C.O."/>
        </authorList>
    </citation>
    <scope>NUCLEOTIDE SEQUENCE</scope>
    <source>
        <strain evidence="2">G2-23</strain>
    </source>
</reference>
<dbReference type="Pfam" id="PF00781">
    <property type="entry name" value="DAGK_cat"/>
    <property type="match status" value="1"/>
</dbReference>
<dbReference type="InterPro" id="IPR050187">
    <property type="entry name" value="Lipid_Phosphate_FormReg"/>
</dbReference>
<dbReference type="InterPro" id="IPR016064">
    <property type="entry name" value="NAD/diacylglycerol_kinase_sf"/>
</dbReference>
<dbReference type="InterPro" id="IPR001206">
    <property type="entry name" value="Diacylglycerol_kinase_cat_dom"/>
</dbReference>
<feature type="domain" description="DAGKc" evidence="1">
    <location>
        <begin position="54"/>
        <end position="136"/>
    </location>
</feature>
<accession>A0ABT3Z7D5</accession>
<sequence length="311" mass="33126">MRMMIVLNRDGGTIRGMDSQEFGNHVAQTLGANTLGQDPTDYVVKLAAGSEICEVLDQATSEKNIDGIIAGGGDGTISAAAAACFRAGKVLGVLPLGTMNLFARSLGLPLDPYEAVEALQQAEPRDLDIATANGRAFIHQYSVGLHERLISLRSHLDTSTRLRKMTATLNALGKVILAPPRLSVETSLEGETRRTIVSAVSVSNNLFGDSPVPFAPVLDGGVLGLYRARAYSSATVLRMTLDVARGALLDNPYVQVESAQQLVLKFPTRHRRAKAAIDGEIVDLESEIEFICHAGGLRVLTPSQPDPAKIG</sequence>
<comment type="caution">
    <text evidence="2">The sequence shown here is derived from an EMBL/GenBank/DDBJ whole genome shotgun (WGS) entry which is preliminary data.</text>
</comment>
<dbReference type="PROSITE" id="PS50146">
    <property type="entry name" value="DAGK"/>
    <property type="match status" value="1"/>
</dbReference>
<dbReference type="InterPro" id="IPR017438">
    <property type="entry name" value="ATP-NAD_kinase_N"/>
</dbReference>
<gene>
    <name evidence="2" type="ORF">OEG84_08020</name>
</gene>
<evidence type="ECO:0000259" key="1">
    <source>
        <dbReference type="PROSITE" id="PS50146"/>
    </source>
</evidence>
<dbReference type="Proteomes" id="UP001073227">
    <property type="component" value="Unassembled WGS sequence"/>
</dbReference>